<feature type="compositionally biased region" description="Basic and acidic residues" evidence="1">
    <location>
        <begin position="1"/>
        <end position="17"/>
    </location>
</feature>
<evidence type="ECO:0000313" key="3">
    <source>
        <dbReference type="Proteomes" id="UP000674084"/>
    </source>
</evidence>
<feature type="region of interest" description="Disordered" evidence="1">
    <location>
        <begin position="427"/>
        <end position="461"/>
    </location>
</feature>
<evidence type="ECO:0000313" key="2">
    <source>
        <dbReference type="EMBL" id="MBQ0928539.1"/>
    </source>
</evidence>
<proteinExistence type="predicted"/>
<comment type="caution">
    <text evidence="2">The sequence shown here is derived from an EMBL/GenBank/DDBJ whole genome shotgun (WGS) entry which is preliminary data.</text>
</comment>
<evidence type="ECO:0000256" key="1">
    <source>
        <dbReference type="SAM" id="MobiDB-lite"/>
    </source>
</evidence>
<organism evidence="2 3">
    <name type="scientific">Saccharopolyspora endophytica</name>
    <dbReference type="NCBI Taxonomy" id="543886"/>
    <lineage>
        <taxon>Bacteria</taxon>
        <taxon>Bacillati</taxon>
        <taxon>Actinomycetota</taxon>
        <taxon>Actinomycetes</taxon>
        <taxon>Pseudonocardiales</taxon>
        <taxon>Pseudonocardiaceae</taxon>
        <taxon>Saccharopolyspora</taxon>
    </lineage>
</organism>
<dbReference type="Proteomes" id="UP000674084">
    <property type="component" value="Unassembled WGS sequence"/>
</dbReference>
<accession>A0ABS5DQG4</accession>
<reference evidence="2 3" key="1">
    <citation type="submission" date="2021-04" db="EMBL/GenBank/DDBJ databases">
        <title>Whole-genome sequencing of Saccharopolyspora endophytica KCTC 19397.</title>
        <authorList>
            <person name="Ay H."/>
            <person name="Saygin H."/>
            <person name="Sahin N."/>
        </authorList>
    </citation>
    <scope>NUCLEOTIDE SEQUENCE [LARGE SCALE GENOMIC DNA]</scope>
    <source>
        <strain evidence="2 3">KCTC 19397</strain>
    </source>
</reference>
<protein>
    <submittedName>
        <fullName evidence="2">DUF3987 domain-containing protein</fullName>
    </submittedName>
</protein>
<sequence length="461" mass="50183">MTHAEHLHQEAGADEGGRVVPFPTPAGEDETPLQVVGFPNLAPAALQGTAGRIVREVAPTTEAHPAALLAILLSSFGAWVGTGSYLYRANSVHPGRVWPLITGRTSDGAKGTAQAVIERLFREVAKTSEWPLKTVRGLSSGEGLIEQVADEKDDDTGDITPRADRRLLVVEEEYAKVLAQFERSGNTLSMTLREAWDGKSLQSVTRSNPVTATDPSITVIGHVTPRELRERMTSAEVFGGGLNRMLIVASRRTQLLPEGGNLPDGMVTDIAGQLADRLRKLSGLGEVPFTPAAIEAWEPIYRELARPRPDGPVTALLARGRPMIPRLALVYALIDGSQAVDAEHLQAARALWAYTEESIHWLYGQLDDQEEVERLMAWLAEAGETGRSKSDVYNLFAKRNKKTADQTFDTLALLIRDGIVTQEIRTASGRGRPGTRFTLRPQARQSYGTNGKTEQPPAEPP</sequence>
<dbReference type="EMBL" id="JAGPXE010000020">
    <property type="protein sequence ID" value="MBQ0928539.1"/>
    <property type="molecule type" value="Genomic_DNA"/>
</dbReference>
<gene>
    <name evidence="2" type="ORF">KBO27_31735</name>
</gene>
<dbReference type="RefSeq" id="WP_210973546.1">
    <property type="nucleotide sequence ID" value="NZ_JAGPXE010000020.1"/>
</dbReference>
<keyword evidence="3" id="KW-1185">Reference proteome</keyword>
<name>A0ABS5DQG4_9PSEU</name>
<feature type="region of interest" description="Disordered" evidence="1">
    <location>
        <begin position="1"/>
        <end position="32"/>
    </location>
</feature>
<feature type="compositionally biased region" description="Polar residues" evidence="1">
    <location>
        <begin position="443"/>
        <end position="453"/>
    </location>
</feature>